<comment type="caution">
    <text evidence="1">The sequence shown here is derived from an EMBL/GenBank/DDBJ whole genome shotgun (WGS) entry which is preliminary data.</text>
</comment>
<name>A0AAN9UZQ2_9PEZI</name>
<organism evidence="1 2">
    <name type="scientific">Diatrype stigma</name>
    <dbReference type="NCBI Taxonomy" id="117547"/>
    <lineage>
        <taxon>Eukaryota</taxon>
        <taxon>Fungi</taxon>
        <taxon>Dikarya</taxon>
        <taxon>Ascomycota</taxon>
        <taxon>Pezizomycotina</taxon>
        <taxon>Sordariomycetes</taxon>
        <taxon>Xylariomycetidae</taxon>
        <taxon>Xylariales</taxon>
        <taxon>Diatrypaceae</taxon>
        <taxon>Diatrype</taxon>
    </lineage>
</organism>
<evidence type="ECO:0000313" key="2">
    <source>
        <dbReference type="Proteomes" id="UP001320420"/>
    </source>
</evidence>
<accession>A0AAN9UZQ2</accession>
<evidence type="ECO:0000313" key="1">
    <source>
        <dbReference type="EMBL" id="KAK7756342.1"/>
    </source>
</evidence>
<keyword evidence="2" id="KW-1185">Reference proteome</keyword>
<protein>
    <recommendedName>
        <fullName evidence="3">F-box domain-containing protein</fullName>
    </recommendedName>
</protein>
<dbReference type="EMBL" id="JAKJXP020000007">
    <property type="protein sequence ID" value="KAK7756342.1"/>
    <property type="molecule type" value="Genomic_DNA"/>
</dbReference>
<gene>
    <name evidence="1" type="ORF">SLS62_001568</name>
</gene>
<dbReference type="AlphaFoldDB" id="A0AAN9UZQ2"/>
<sequence length="511" mass="57979">MERLPQELVAKIAGYLPDRHEGKRIRPALATLSRSWQGAIEHFTFETLHITSDDLGDFFLAFARHRTRRRFLQDLKIDVILPRYSDEDCAKYETADDRAANNDVFSRHTLGLLKELSQWPAGGKLNLVIGMYSPMDSIHRDPEKLDRDRYEVALGRRQDIFSERYCYSYIRFADTCPVVPRVTSLYAHSGTRFLDPGSLVALTAAFPNLERINWPYEDPGYFLALRRQQMQEFASAIASFQPSSACKTLYININSPWYPHKERLPNLNSGDKSFCDALSAMLGRSNIQRLDYEGPIDPTLFWPQESSETEDTSSWESLREMQVHFGLGSLAGQWFFKGLRGDRFYDQSSDVPLSQDAAGLLPPGYYDSDEKNEEAIALAKSMEMPNDGEGFVVDGCEFRCVPRDEAIAPLLTAVARRLAHTPSLQTVHLETALPRDKGAWFCSFQAPGEMSDWDEYVDCEGSGCNDPLSRARVFLHAGDWRPDEEVVADLRAVGRALYGEDAIVTFLPFLY</sequence>
<reference evidence="1 2" key="1">
    <citation type="submission" date="2024-02" db="EMBL/GenBank/DDBJ databases">
        <title>De novo assembly and annotation of 12 fungi associated with fruit tree decline syndrome in Ontario, Canada.</title>
        <authorList>
            <person name="Sulman M."/>
            <person name="Ellouze W."/>
            <person name="Ilyukhin E."/>
        </authorList>
    </citation>
    <scope>NUCLEOTIDE SEQUENCE [LARGE SCALE GENOMIC DNA]</scope>
    <source>
        <strain evidence="1 2">M11/M66-122</strain>
    </source>
</reference>
<dbReference type="Proteomes" id="UP001320420">
    <property type="component" value="Unassembled WGS sequence"/>
</dbReference>
<evidence type="ECO:0008006" key="3">
    <source>
        <dbReference type="Google" id="ProtNLM"/>
    </source>
</evidence>
<proteinExistence type="predicted"/>